<evidence type="ECO:0000313" key="1">
    <source>
        <dbReference type="EMBL" id="TPP56319.1"/>
    </source>
</evidence>
<sequence>KLTAHCSWFLTWLLEINIPSNKSTNSHPDHQQRRNSLFASLNSEGMRHLDLQMYIKPSDYTVMDMQFVRNFYHHVQPEFAMNEQ</sequence>
<reference evidence="1 2" key="1">
    <citation type="submission" date="2019-04" db="EMBL/GenBank/DDBJ databases">
        <title>Annotation for the trematode Fasciola gigantica.</title>
        <authorList>
            <person name="Choi Y.-J."/>
        </authorList>
    </citation>
    <scope>NUCLEOTIDE SEQUENCE [LARGE SCALE GENOMIC DNA]</scope>
    <source>
        <strain evidence="1">Uganda_cow_1</strain>
    </source>
</reference>
<comment type="caution">
    <text evidence="1">The sequence shown here is derived from an EMBL/GenBank/DDBJ whole genome shotgun (WGS) entry which is preliminary data.</text>
</comment>
<organism evidence="1 2">
    <name type="scientific">Fasciola gigantica</name>
    <name type="common">Giant liver fluke</name>
    <dbReference type="NCBI Taxonomy" id="46835"/>
    <lineage>
        <taxon>Eukaryota</taxon>
        <taxon>Metazoa</taxon>
        <taxon>Spiralia</taxon>
        <taxon>Lophotrochozoa</taxon>
        <taxon>Platyhelminthes</taxon>
        <taxon>Trematoda</taxon>
        <taxon>Digenea</taxon>
        <taxon>Plagiorchiida</taxon>
        <taxon>Echinostomata</taxon>
        <taxon>Echinostomatoidea</taxon>
        <taxon>Fasciolidae</taxon>
        <taxon>Fasciola</taxon>
    </lineage>
</organism>
<proteinExistence type="predicted"/>
<protein>
    <submittedName>
        <fullName evidence="1">Uncharacterized protein</fullName>
    </submittedName>
</protein>
<name>A0A504Y848_FASGI</name>
<accession>A0A504Y848</accession>
<dbReference type="AlphaFoldDB" id="A0A504Y848"/>
<dbReference type="Proteomes" id="UP000316759">
    <property type="component" value="Unassembled WGS sequence"/>
</dbReference>
<evidence type="ECO:0000313" key="2">
    <source>
        <dbReference type="Proteomes" id="UP000316759"/>
    </source>
</evidence>
<feature type="non-terminal residue" evidence="1">
    <location>
        <position position="1"/>
    </location>
</feature>
<dbReference type="EMBL" id="SUNJ01014675">
    <property type="protein sequence ID" value="TPP56319.1"/>
    <property type="molecule type" value="Genomic_DNA"/>
</dbReference>
<gene>
    <name evidence="1" type="ORF">FGIG_11579</name>
</gene>
<keyword evidence="2" id="KW-1185">Reference proteome</keyword>